<dbReference type="AlphaFoldDB" id="A0A437J9U4"/>
<feature type="domain" description="Phytase-like" evidence="1">
    <location>
        <begin position="67"/>
        <end position="309"/>
    </location>
</feature>
<evidence type="ECO:0000313" key="3">
    <source>
        <dbReference type="Proteomes" id="UP000282977"/>
    </source>
</evidence>
<evidence type="ECO:0000259" key="1">
    <source>
        <dbReference type="Pfam" id="PF13449"/>
    </source>
</evidence>
<proteinExistence type="predicted"/>
<protein>
    <submittedName>
        <fullName evidence="2">Esterase-like activity of phytase family protein</fullName>
    </submittedName>
</protein>
<dbReference type="OrthoDB" id="9798693at2"/>
<dbReference type="InterPro" id="IPR014567">
    <property type="entry name" value="UCP031900"/>
</dbReference>
<evidence type="ECO:0000313" key="2">
    <source>
        <dbReference type="EMBL" id="RVT42153.1"/>
    </source>
</evidence>
<dbReference type="EMBL" id="RZUL01000002">
    <property type="protein sequence ID" value="RVT42153.1"/>
    <property type="molecule type" value="Genomic_DNA"/>
</dbReference>
<dbReference type="Pfam" id="PF13449">
    <property type="entry name" value="Phytase-like"/>
    <property type="match status" value="1"/>
</dbReference>
<comment type="caution">
    <text evidence="2">The sequence shown here is derived from an EMBL/GenBank/DDBJ whole genome shotgun (WGS) entry which is preliminary data.</text>
</comment>
<sequence length="328" mass="35813">MSRIALILLLAVALLSPPPPNKSGPRVAGLIAVTAQPLALDSSDPARTLLGPLRYLGGWALRSDHDDFGGISSLRAMPDGSLLALSDSGMLLGFTPGKARGFIAPLPVFRAERNWPGWKWDSEAQAYDPATGRYWVSFELIQRVCRYAPGYARVEACRVWPAVAAWPDTGGGEAMARLPDGRFLLFSEYAYGPGGVGTDVLLFQQDPADRSSVPPLRLSYRPPQGYRATDAVALDHDRLLVLNRRVTLHEGFTAVLSLVKLPPLRAGAVLVPRDIARFAPPLLADNFEALALSRENGRRILWIASDDNHQFFQRSLLLKFALPDDPGQ</sequence>
<gene>
    <name evidence="2" type="ORF">ENE74_08025</name>
</gene>
<dbReference type="RefSeq" id="WP_127690626.1">
    <property type="nucleotide sequence ID" value="NZ_RZUL01000002.1"/>
</dbReference>
<dbReference type="InterPro" id="IPR027372">
    <property type="entry name" value="Phytase-like_dom"/>
</dbReference>
<reference evidence="2 3" key="1">
    <citation type="submission" date="2019-01" db="EMBL/GenBank/DDBJ databases">
        <authorList>
            <person name="Chen W.-M."/>
        </authorList>
    </citation>
    <scope>NUCLEOTIDE SEQUENCE [LARGE SCALE GENOMIC DNA]</scope>
    <source>
        <strain evidence="2 3">TLA-22</strain>
    </source>
</reference>
<dbReference type="PIRSF" id="PIRSF031900">
    <property type="entry name" value="UCP031900"/>
    <property type="match status" value="1"/>
</dbReference>
<name>A0A437J9U4_9SPHN</name>
<keyword evidence="3" id="KW-1185">Reference proteome</keyword>
<accession>A0A437J9U4</accession>
<dbReference type="Proteomes" id="UP000282977">
    <property type="component" value="Unassembled WGS sequence"/>
</dbReference>
<organism evidence="2 3">
    <name type="scientific">Sphingobium algorifonticola</name>
    <dbReference type="NCBI Taxonomy" id="2008318"/>
    <lineage>
        <taxon>Bacteria</taxon>
        <taxon>Pseudomonadati</taxon>
        <taxon>Pseudomonadota</taxon>
        <taxon>Alphaproteobacteria</taxon>
        <taxon>Sphingomonadales</taxon>
        <taxon>Sphingomonadaceae</taxon>
        <taxon>Sphingobium</taxon>
    </lineage>
</organism>